<keyword evidence="2" id="KW-1185">Reference proteome</keyword>
<name>A0A2P9AGN4_9HYPH</name>
<sequence length="188" mass="19976">MTDLNAFTALGAAQPRLASFGALEIRENPDLALASLGLRRGIGEPMPFGLTLPGPGRWVSGQGVAALWIGLDQWMIEAEGRGEQDFVAEIRQVVPGCSVTEQTDGWAAFEIVSQGGTAPLEALLSKLANIDLAVFGPGRATSTGLEHMRCFVIRRSDTHVALLGARSSAGSLWHALETAAKRLEEKVL</sequence>
<dbReference type="Gene3D" id="3.30.1360.120">
    <property type="entry name" value="Probable tRNA modification gtpase trme, domain 1"/>
    <property type="match status" value="1"/>
</dbReference>
<protein>
    <submittedName>
        <fullName evidence="1">Sarcosine oxidase subunit gamma</fullName>
    </submittedName>
</protein>
<reference evidence="2" key="1">
    <citation type="submission" date="2016-12" db="EMBL/GenBank/DDBJ databases">
        <authorList>
            <person name="Brunel B."/>
        </authorList>
    </citation>
    <scope>NUCLEOTIDE SEQUENCE [LARGE SCALE GENOMIC DNA]</scope>
</reference>
<gene>
    <name evidence="1" type="ORF">BQ8482_130202</name>
</gene>
<organism evidence="1 2">
    <name type="scientific">Mesorhizobium delmotii</name>
    <dbReference type="NCBI Taxonomy" id="1631247"/>
    <lineage>
        <taxon>Bacteria</taxon>
        <taxon>Pseudomonadati</taxon>
        <taxon>Pseudomonadota</taxon>
        <taxon>Alphaproteobacteria</taxon>
        <taxon>Hyphomicrobiales</taxon>
        <taxon>Phyllobacteriaceae</taxon>
        <taxon>Mesorhizobium</taxon>
    </lineage>
</organism>
<dbReference type="InterPro" id="IPR027266">
    <property type="entry name" value="TrmE/GcvT-like"/>
</dbReference>
<dbReference type="AlphaFoldDB" id="A0A2P9AGN4"/>
<proteinExistence type="predicted"/>
<dbReference type="RefSeq" id="WP_123147767.1">
    <property type="nucleotide sequence ID" value="NZ_FUIG01000019.1"/>
</dbReference>
<evidence type="ECO:0000313" key="2">
    <source>
        <dbReference type="Proteomes" id="UP000245698"/>
    </source>
</evidence>
<evidence type="ECO:0000313" key="1">
    <source>
        <dbReference type="EMBL" id="SJM30303.1"/>
    </source>
</evidence>
<accession>A0A2P9AGN4</accession>
<dbReference type="Proteomes" id="UP000245698">
    <property type="component" value="Unassembled WGS sequence"/>
</dbReference>
<dbReference type="EMBL" id="FUIG01000019">
    <property type="protein sequence ID" value="SJM30303.1"/>
    <property type="molecule type" value="Genomic_DNA"/>
</dbReference>